<proteinExistence type="predicted"/>
<dbReference type="Proteomes" id="UP000248257">
    <property type="component" value="Unassembled WGS sequence"/>
</dbReference>
<evidence type="ECO:0000313" key="2">
    <source>
        <dbReference type="Proteomes" id="UP000248257"/>
    </source>
</evidence>
<comment type="caution">
    <text evidence="1">The sequence shown here is derived from an EMBL/GenBank/DDBJ whole genome shotgun (WGS) entry which is preliminary data.</text>
</comment>
<keyword evidence="2" id="KW-1185">Reference proteome</keyword>
<gene>
    <name evidence="1" type="ORF">CFR75_12200</name>
</gene>
<accession>A0A318PRT6</accession>
<dbReference type="OrthoDB" id="10007955at2"/>
<sequence>MEILDSAGFSGPVYRDELSRNDMRTRNVEALTQRAEMLRPIKRPVAERIAVASLRCLALTAVDLSSVLVAAAKRKATIHAVDTGEAYPPGGGIEDVQAAMLAWERGRRTGQTLAARKKAAEVNPKLVEERRERALNIALPLWGLPTAAITGPEIAKRAGISVASLITHLGPRRKAQKKRERNDLND</sequence>
<name>A0A318PRT6_KOMXY</name>
<organism evidence="1 2">
    <name type="scientific">Komagataeibacter xylinus</name>
    <name type="common">Gluconacetobacter xylinus</name>
    <dbReference type="NCBI Taxonomy" id="28448"/>
    <lineage>
        <taxon>Bacteria</taxon>
        <taxon>Pseudomonadati</taxon>
        <taxon>Pseudomonadota</taxon>
        <taxon>Alphaproteobacteria</taxon>
        <taxon>Acetobacterales</taxon>
        <taxon>Acetobacteraceae</taxon>
        <taxon>Komagataeibacter</taxon>
    </lineage>
</organism>
<dbReference type="AlphaFoldDB" id="A0A318PRT6"/>
<reference evidence="1 2" key="1">
    <citation type="submission" date="2017-07" db="EMBL/GenBank/DDBJ databases">
        <title>A draft genome sequence of Komagataeibacter xylinus LMG 1515.</title>
        <authorList>
            <person name="Skraban J."/>
            <person name="Cleenwerck I."/>
            <person name="Vandamme P."/>
            <person name="Trcek J."/>
        </authorList>
    </citation>
    <scope>NUCLEOTIDE SEQUENCE [LARGE SCALE GENOMIC DNA]</scope>
    <source>
        <strain evidence="1 2">LMG 1515</strain>
    </source>
</reference>
<protein>
    <submittedName>
        <fullName evidence="1">Uncharacterized protein</fullName>
    </submittedName>
</protein>
<dbReference type="EMBL" id="NKUC01000029">
    <property type="protein sequence ID" value="PYD56183.1"/>
    <property type="molecule type" value="Genomic_DNA"/>
</dbReference>
<dbReference type="RefSeq" id="WP_061274705.1">
    <property type="nucleotide sequence ID" value="NZ_CBCRXN010000023.1"/>
</dbReference>
<dbReference type="STRING" id="1220579.GCA_001571345_02082"/>
<evidence type="ECO:0000313" key="1">
    <source>
        <dbReference type="EMBL" id="PYD56183.1"/>
    </source>
</evidence>